<dbReference type="HOGENOM" id="CLU_1770173_0_0_1"/>
<dbReference type="AlphaFoldDB" id="V4AEI3"/>
<protein>
    <submittedName>
        <fullName evidence="1">Uncharacterized protein</fullName>
    </submittedName>
</protein>
<dbReference type="RefSeq" id="XP_009057433.1">
    <property type="nucleotide sequence ID" value="XM_009059185.1"/>
</dbReference>
<keyword evidence="2" id="KW-1185">Reference proteome</keyword>
<dbReference type="GeneID" id="20239258"/>
<dbReference type="EMBL" id="KB202199">
    <property type="protein sequence ID" value="ESO91761.1"/>
    <property type="molecule type" value="Genomic_DNA"/>
</dbReference>
<dbReference type="CTD" id="20239258"/>
<dbReference type="Proteomes" id="UP000030746">
    <property type="component" value="Unassembled WGS sequence"/>
</dbReference>
<evidence type="ECO:0000313" key="2">
    <source>
        <dbReference type="Proteomes" id="UP000030746"/>
    </source>
</evidence>
<accession>V4AEI3</accession>
<dbReference type="OrthoDB" id="6124064at2759"/>
<evidence type="ECO:0000313" key="1">
    <source>
        <dbReference type="EMBL" id="ESO91761.1"/>
    </source>
</evidence>
<name>V4AEI3_LOTGI</name>
<gene>
    <name evidence="1" type="ORF">LOTGIDRAFT_163119</name>
</gene>
<dbReference type="KEGG" id="lgi:LOTGIDRAFT_163119"/>
<organism evidence="1 2">
    <name type="scientific">Lottia gigantea</name>
    <name type="common">Giant owl limpet</name>
    <dbReference type="NCBI Taxonomy" id="225164"/>
    <lineage>
        <taxon>Eukaryota</taxon>
        <taxon>Metazoa</taxon>
        <taxon>Spiralia</taxon>
        <taxon>Lophotrochozoa</taxon>
        <taxon>Mollusca</taxon>
        <taxon>Gastropoda</taxon>
        <taxon>Patellogastropoda</taxon>
        <taxon>Lottioidea</taxon>
        <taxon>Lottiidae</taxon>
        <taxon>Lottia</taxon>
    </lineage>
</organism>
<sequence length="147" mass="16757">MMCIHNVIQNSPICVDLPYYKKVDYKLDMMSIQLRLFCGKYKESSSCDAMDQCMNKINYPQLSTLLAEPQFWCATLKYSLMCIDTYKSTCSVEDALFRTIKITIEKLCPTAVDVSVVVYEGSSAATIYISHQLIFMTIAVFLTSKCF</sequence>
<reference evidence="1 2" key="1">
    <citation type="journal article" date="2013" name="Nature">
        <title>Insights into bilaterian evolution from three spiralian genomes.</title>
        <authorList>
            <person name="Simakov O."/>
            <person name="Marletaz F."/>
            <person name="Cho S.J."/>
            <person name="Edsinger-Gonzales E."/>
            <person name="Havlak P."/>
            <person name="Hellsten U."/>
            <person name="Kuo D.H."/>
            <person name="Larsson T."/>
            <person name="Lv J."/>
            <person name="Arendt D."/>
            <person name="Savage R."/>
            <person name="Osoegawa K."/>
            <person name="de Jong P."/>
            <person name="Grimwood J."/>
            <person name="Chapman J.A."/>
            <person name="Shapiro H."/>
            <person name="Aerts A."/>
            <person name="Otillar R.P."/>
            <person name="Terry A.Y."/>
            <person name="Boore J.L."/>
            <person name="Grigoriev I.V."/>
            <person name="Lindberg D.R."/>
            <person name="Seaver E.C."/>
            <person name="Weisblat D.A."/>
            <person name="Putnam N.H."/>
            <person name="Rokhsar D.S."/>
        </authorList>
    </citation>
    <scope>NUCLEOTIDE SEQUENCE [LARGE SCALE GENOMIC DNA]</scope>
</reference>
<proteinExistence type="predicted"/>